<dbReference type="GO" id="GO:0004181">
    <property type="term" value="F:metallocarboxypeptidase activity"/>
    <property type="evidence" value="ECO:0007669"/>
    <property type="project" value="UniProtKB-UniRule"/>
</dbReference>
<keyword evidence="1" id="KW-0378">Hydrolase</keyword>
<dbReference type="EMBL" id="DSTX01000009">
    <property type="protein sequence ID" value="HFK20674.1"/>
    <property type="molecule type" value="Genomic_DNA"/>
</dbReference>
<evidence type="ECO:0000313" key="4">
    <source>
        <dbReference type="EMBL" id="HFK20674.1"/>
    </source>
</evidence>
<dbReference type="GO" id="GO:0046872">
    <property type="term" value="F:metal ion binding"/>
    <property type="evidence" value="ECO:0007669"/>
    <property type="project" value="UniProtKB-KW"/>
</dbReference>
<evidence type="ECO:0000256" key="2">
    <source>
        <dbReference type="PIRSR" id="PIRSR006615-1"/>
    </source>
</evidence>
<dbReference type="PANTHER" id="PTHR34217:SF1">
    <property type="entry name" value="CARBOXYPEPTIDASE 1"/>
    <property type="match status" value="1"/>
</dbReference>
<sequence length="520" mass="58626">MLEQVGSNSGGSMQSSVPDDYKRLMDKFKDLTVLQSAAAIIQWDMETKMPPAAYGLRSEQLALLSQIDHRMSTDPEIGPLLARLGGIEGLDSLAKRNVYLIKKMYDEKTKIPESLVKELAKQEVVAYSAWKSAKSKKDFSLFRPELEKIFELKMRVGEILMGVKGTRTVYDALLDIFEPKMTADSIAVTFEGLRNGLKSVISKYSGRATGADIALLKRKVPIDAQREISKALARFIGYDIEGPNAKGRIDETEHPFTTGYYDDVRITTHYYEEDCLSSLMSVLHEGGHAMYETSLPREWMYQPIGSACSYGFHESQSRFVENVVGRSPEFWGYFFPEFNRATGGAFSDAGADALVRAVNIVRPSKIRIEADEATYAMHIIIRFEIEQALFGGKISVAELPQVWNQKYRDYLGVEVENDAEGVLQDVHWSHGYFGYFPSYALGNIYAGMMIPKIDRDVPGWRDAIRRGSFSEVREWLRRNVHNHGNLYDPPDLLRKAAGGEVTPAPFLSYLDAKYSRVYGL</sequence>
<keyword evidence="1" id="KW-0482">Metalloprotease</keyword>
<reference evidence="4" key="1">
    <citation type="journal article" date="2020" name="mSystems">
        <title>Genome- and Community-Level Interaction Insights into Carbon Utilization and Element Cycling Functions of Hydrothermarchaeota in Hydrothermal Sediment.</title>
        <authorList>
            <person name="Zhou Z."/>
            <person name="Liu Y."/>
            <person name="Xu W."/>
            <person name="Pan J."/>
            <person name="Luo Z.H."/>
            <person name="Li M."/>
        </authorList>
    </citation>
    <scope>NUCLEOTIDE SEQUENCE [LARGE SCALE GENOMIC DNA]</scope>
    <source>
        <strain evidence="4">SpSt-468</strain>
    </source>
</reference>
<keyword evidence="1 4" id="KW-0121">Carboxypeptidase</keyword>
<dbReference type="SUPFAM" id="SSF55486">
    <property type="entry name" value="Metalloproteases ('zincins'), catalytic domain"/>
    <property type="match status" value="1"/>
</dbReference>
<feature type="binding site" evidence="2">
    <location>
        <position position="284"/>
    </location>
    <ligand>
        <name>Zn(2+)</name>
        <dbReference type="ChEBI" id="CHEBI:29105"/>
        <note>catalytic</note>
    </ligand>
</feature>
<proteinExistence type="inferred from homology"/>
<comment type="cofactor">
    <cofactor evidence="2">
        <name>Zn(2+)</name>
        <dbReference type="ChEBI" id="CHEBI:29105"/>
    </cofactor>
    <text evidence="2">Binds 1 zinc ion per subunit.</text>
</comment>
<name>A0A7C3IXP8_9CREN</name>
<feature type="active site" description="Proton donor/acceptor" evidence="3">
    <location>
        <position position="285"/>
    </location>
</feature>
<dbReference type="PROSITE" id="PS52034">
    <property type="entry name" value="PEPTIDASE_M32"/>
    <property type="match status" value="1"/>
</dbReference>
<dbReference type="InterPro" id="IPR001333">
    <property type="entry name" value="Peptidase_M32_Taq"/>
</dbReference>
<comment type="similarity">
    <text evidence="1">Belongs to the peptidase M32 family.</text>
</comment>
<dbReference type="GO" id="GO:0006508">
    <property type="term" value="P:proteolysis"/>
    <property type="evidence" value="ECO:0007669"/>
    <property type="project" value="UniProtKB-UniRule"/>
</dbReference>
<keyword evidence="1" id="KW-0645">Protease</keyword>
<dbReference type="CDD" id="cd06460">
    <property type="entry name" value="M32_Taq"/>
    <property type="match status" value="1"/>
</dbReference>
<dbReference type="PRINTS" id="PR00998">
    <property type="entry name" value="CRBOXYPTASET"/>
</dbReference>
<feature type="binding site" evidence="2">
    <location>
        <position position="288"/>
    </location>
    <ligand>
        <name>Zn(2+)</name>
        <dbReference type="ChEBI" id="CHEBI:29105"/>
        <note>catalytic</note>
    </ligand>
</feature>
<comment type="caution">
    <text evidence="4">The sequence shown here is derived from an EMBL/GenBank/DDBJ whole genome shotgun (WGS) entry which is preliminary data.</text>
</comment>
<keyword evidence="1 2" id="KW-0479">Metal-binding</keyword>
<dbReference type="Pfam" id="PF02074">
    <property type="entry name" value="Peptidase_M32"/>
    <property type="match status" value="1"/>
</dbReference>
<evidence type="ECO:0000256" key="1">
    <source>
        <dbReference type="PIRNR" id="PIRNR006615"/>
    </source>
</evidence>
<dbReference type="PANTHER" id="PTHR34217">
    <property type="entry name" value="METAL-DEPENDENT CARBOXYPEPTIDASE"/>
    <property type="match status" value="1"/>
</dbReference>
<dbReference type="PIRSF" id="PIRSF006615">
    <property type="entry name" value="Zn_crbxpep_Taq"/>
    <property type="match status" value="1"/>
</dbReference>
<dbReference type="AlphaFoldDB" id="A0A7C3IXP8"/>
<comment type="function">
    <text evidence="1">Broad specificity carboxypetidase that releases amino acids sequentially from the C-terminus, including neutral, aromatic, polar and basic residues.</text>
</comment>
<organism evidence="4">
    <name type="scientific">Candidatus Methanomethylicus mesodigestus</name>
    <dbReference type="NCBI Taxonomy" id="1867258"/>
    <lineage>
        <taxon>Archaea</taxon>
        <taxon>Thermoproteota</taxon>
        <taxon>Methanosuratincolia</taxon>
        <taxon>Candidatus Methanomethylicales</taxon>
        <taxon>Candidatus Methanomethylicaceae</taxon>
        <taxon>Candidatus Methanomethylicus</taxon>
    </lineage>
</organism>
<comment type="catalytic activity">
    <reaction evidence="1">
        <text>Release of a C-terminal amino acid with broad specificity, except for -Pro.</text>
        <dbReference type="EC" id="3.4.17.19"/>
    </reaction>
</comment>
<gene>
    <name evidence="4" type="ORF">ENS19_05250</name>
</gene>
<keyword evidence="2" id="KW-0862">Zinc</keyword>
<accession>A0A7C3IXP8</accession>
<dbReference type="EC" id="3.4.17.19" evidence="1"/>
<feature type="binding site" evidence="2">
    <location>
        <position position="314"/>
    </location>
    <ligand>
        <name>Zn(2+)</name>
        <dbReference type="ChEBI" id="CHEBI:29105"/>
        <note>catalytic</note>
    </ligand>
</feature>
<dbReference type="Gene3D" id="1.10.1370.30">
    <property type="match status" value="1"/>
</dbReference>
<evidence type="ECO:0000256" key="3">
    <source>
        <dbReference type="PIRSR" id="PIRSR006615-2"/>
    </source>
</evidence>
<protein>
    <recommendedName>
        <fullName evidence="1">Metal-dependent carboxypeptidase</fullName>
        <ecNumber evidence="1">3.4.17.19</ecNumber>
    </recommendedName>
</protein>